<sequence>MDVTGVLDPARKMSIRHVLGSHEGRLKYSFMKGDTLHGISLDDTFNLVGSRIDKIWDAHTVKTNFNITTGSLGVQWHMDFGDTTFKASLINLTGGHPKLIGKCTWFFSIRLTD</sequence>
<reference evidence="1" key="1">
    <citation type="submission" date="2020-01" db="EMBL/GenBank/DDBJ databases">
        <title>Genome sequence of Kobresia littledalei, the first chromosome-level genome in the family Cyperaceae.</title>
        <authorList>
            <person name="Qu G."/>
        </authorList>
    </citation>
    <scope>NUCLEOTIDE SEQUENCE</scope>
    <source>
        <strain evidence="1">C.B.Clarke</strain>
        <tissue evidence="1">Leaf</tissue>
    </source>
</reference>
<evidence type="ECO:0000313" key="1">
    <source>
        <dbReference type="EMBL" id="KAF3330876.1"/>
    </source>
</evidence>
<gene>
    <name evidence="1" type="ORF">FCM35_KLT04230</name>
</gene>
<organism evidence="1 2">
    <name type="scientific">Carex littledalei</name>
    <dbReference type="NCBI Taxonomy" id="544730"/>
    <lineage>
        <taxon>Eukaryota</taxon>
        <taxon>Viridiplantae</taxon>
        <taxon>Streptophyta</taxon>
        <taxon>Embryophyta</taxon>
        <taxon>Tracheophyta</taxon>
        <taxon>Spermatophyta</taxon>
        <taxon>Magnoliopsida</taxon>
        <taxon>Liliopsida</taxon>
        <taxon>Poales</taxon>
        <taxon>Cyperaceae</taxon>
        <taxon>Cyperoideae</taxon>
        <taxon>Cariceae</taxon>
        <taxon>Carex</taxon>
        <taxon>Carex subgen. Euthyceras</taxon>
    </lineage>
</organism>
<dbReference type="Proteomes" id="UP000623129">
    <property type="component" value="Unassembled WGS sequence"/>
</dbReference>
<comment type="caution">
    <text evidence="1">The sequence shown here is derived from an EMBL/GenBank/DDBJ whole genome shotgun (WGS) entry which is preliminary data.</text>
</comment>
<protein>
    <submittedName>
        <fullName evidence="1">Outer envelope pore protein 24</fullName>
    </submittedName>
</protein>
<dbReference type="AlphaFoldDB" id="A0A833R6U9"/>
<name>A0A833R6U9_9POAL</name>
<keyword evidence="2" id="KW-1185">Reference proteome</keyword>
<dbReference type="EMBL" id="SWLB01000013">
    <property type="protein sequence ID" value="KAF3330876.1"/>
    <property type="molecule type" value="Genomic_DNA"/>
</dbReference>
<accession>A0A833R6U9</accession>
<proteinExistence type="predicted"/>
<evidence type="ECO:0000313" key="2">
    <source>
        <dbReference type="Proteomes" id="UP000623129"/>
    </source>
</evidence>